<gene>
    <name evidence="1" type="ORF">DV515_00013629</name>
</gene>
<sequence>MAACVSRMELSVACQSLLHGDLSSGSDPLCVLLRDAGDGRWAEIAQKSSRTAKTLNSAGCERKKLVVDYYFEKVRKLKSFSVHLTAGIEAGKASRKGHYYSRCSVQIMTVMADMT</sequence>
<dbReference type="AlphaFoldDB" id="A0A3L8S1E8"/>
<reference evidence="1 2" key="1">
    <citation type="journal article" date="2018" name="Proc. R. Soc. B">
        <title>A non-coding region near Follistatin controls head colour polymorphism in the Gouldian finch.</title>
        <authorList>
            <person name="Toomey M.B."/>
            <person name="Marques C.I."/>
            <person name="Andrade P."/>
            <person name="Araujo P.M."/>
            <person name="Sabatino S."/>
            <person name="Gazda M.A."/>
            <person name="Afonso S."/>
            <person name="Lopes R.J."/>
            <person name="Corbo J.C."/>
            <person name="Carneiro M."/>
        </authorList>
    </citation>
    <scope>NUCLEOTIDE SEQUENCE [LARGE SCALE GENOMIC DNA]</scope>
    <source>
        <strain evidence="1">Red01</strain>
        <tissue evidence="1">Muscle</tissue>
    </source>
</reference>
<evidence type="ECO:0000313" key="1">
    <source>
        <dbReference type="EMBL" id="RLV92858.1"/>
    </source>
</evidence>
<name>A0A3L8S1E8_CHLGU</name>
<accession>A0A3L8S1E8</accession>
<proteinExistence type="predicted"/>
<dbReference type="STRING" id="44316.ENSEGOP00005010145"/>
<organism evidence="1 2">
    <name type="scientific">Chloebia gouldiae</name>
    <name type="common">Gouldian finch</name>
    <name type="synonym">Erythrura gouldiae</name>
    <dbReference type="NCBI Taxonomy" id="44316"/>
    <lineage>
        <taxon>Eukaryota</taxon>
        <taxon>Metazoa</taxon>
        <taxon>Chordata</taxon>
        <taxon>Craniata</taxon>
        <taxon>Vertebrata</taxon>
        <taxon>Euteleostomi</taxon>
        <taxon>Archelosauria</taxon>
        <taxon>Archosauria</taxon>
        <taxon>Dinosauria</taxon>
        <taxon>Saurischia</taxon>
        <taxon>Theropoda</taxon>
        <taxon>Coelurosauria</taxon>
        <taxon>Aves</taxon>
        <taxon>Neognathae</taxon>
        <taxon>Neoaves</taxon>
        <taxon>Telluraves</taxon>
        <taxon>Australaves</taxon>
        <taxon>Passeriformes</taxon>
        <taxon>Passeroidea</taxon>
        <taxon>Passeridae</taxon>
        <taxon>Chloebia</taxon>
    </lineage>
</organism>
<dbReference type="OrthoDB" id="5855668at2759"/>
<dbReference type="Proteomes" id="UP000276834">
    <property type="component" value="Unassembled WGS sequence"/>
</dbReference>
<evidence type="ECO:0000313" key="2">
    <source>
        <dbReference type="Proteomes" id="UP000276834"/>
    </source>
</evidence>
<protein>
    <submittedName>
        <fullName evidence="1">Uncharacterized protein</fullName>
    </submittedName>
</protein>
<dbReference type="EMBL" id="QUSF01000097">
    <property type="protein sequence ID" value="RLV92858.1"/>
    <property type="molecule type" value="Genomic_DNA"/>
</dbReference>
<comment type="caution">
    <text evidence="1">The sequence shown here is derived from an EMBL/GenBank/DDBJ whole genome shotgun (WGS) entry which is preliminary data.</text>
</comment>
<keyword evidence="2" id="KW-1185">Reference proteome</keyword>